<feature type="domain" description="NADP-dependent oxidoreductase" evidence="7">
    <location>
        <begin position="23"/>
        <end position="265"/>
    </location>
</feature>
<name>A0A9P3G7K1_9APHY</name>
<dbReference type="PROSITE" id="PS00798">
    <property type="entry name" value="ALDOKETO_REDUCTASE_1"/>
    <property type="match status" value="1"/>
</dbReference>
<dbReference type="Proteomes" id="UP000703269">
    <property type="component" value="Unassembled WGS sequence"/>
</dbReference>
<gene>
    <name evidence="8" type="ORF">PsYK624_068710</name>
</gene>
<dbReference type="FunFam" id="3.20.20.100:FF:000002">
    <property type="entry name" value="2,5-diketo-D-gluconic acid reductase A"/>
    <property type="match status" value="1"/>
</dbReference>
<dbReference type="GO" id="GO:0016616">
    <property type="term" value="F:oxidoreductase activity, acting on the CH-OH group of donors, NAD or NADP as acceptor"/>
    <property type="evidence" value="ECO:0007669"/>
    <property type="project" value="UniProtKB-ARBA"/>
</dbReference>
<sequence>MSIPSFPLNDGRSIPALAFGSGTALYNKDASKPVAAAIRAGFRHIDAAQVYANEQHVGAGIAAAGVPRAELFVTTKLDRLPAGQTVRDTLLASNAKLGVEHVDLFLIHMPNAHPDLAATWREMEAVQREGLARTIGVSNFLPKHLEQVLAVATIKPAVNQIEYHPYVFKASAAQLEIHKQHGIVTESYGGLVPLTRGKGGPLDPVITKIASARSITEGQVLQLWLRKKGVVVVTTTTKQERLEEYLAVGTLPDLSDEEVEEIERVGSSHHHRAFCQWIEQEKA</sequence>
<feature type="active site" description="Proton donor" evidence="4">
    <location>
        <position position="51"/>
    </location>
</feature>
<comment type="caution">
    <text evidence="8">The sequence shown here is derived from an EMBL/GenBank/DDBJ whole genome shotgun (WGS) entry which is preliminary data.</text>
</comment>
<keyword evidence="3" id="KW-0560">Oxidoreductase</keyword>
<reference evidence="8 9" key="1">
    <citation type="submission" date="2021-08" db="EMBL/GenBank/DDBJ databases">
        <title>Draft Genome Sequence of Phanerochaete sordida strain YK-624.</title>
        <authorList>
            <person name="Mori T."/>
            <person name="Dohra H."/>
            <person name="Suzuki T."/>
            <person name="Kawagishi H."/>
            <person name="Hirai H."/>
        </authorList>
    </citation>
    <scope>NUCLEOTIDE SEQUENCE [LARGE SCALE GENOMIC DNA]</scope>
    <source>
        <strain evidence="8 9">YK-624</strain>
    </source>
</reference>
<protein>
    <submittedName>
        <fullName evidence="8">Aldo/keto reductase</fullName>
    </submittedName>
</protein>
<evidence type="ECO:0000256" key="3">
    <source>
        <dbReference type="ARBA" id="ARBA00023002"/>
    </source>
</evidence>
<dbReference type="InterPro" id="IPR044494">
    <property type="entry name" value="AKR3C2/3"/>
</dbReference>
<keyword evidence="9" id="KW-1185">Reference proteome</keyword>
<dbReference type="InterPro" id="IPR023210">
    <property type="entry name" value="NADP_OxRdtase_dom"/>
</dbReference>
<evidence type="ECO:0000256" key="4">
    <source>
        <dbReference type="PIRSR" id="PIRSR000097-1"/>
    </source>
</evidence>
<dbReference type="Gene3D" id="3.20.20.100">
    <property type="entry name" value="NADP-dependent oxidoreductase domain"/>
    <property type="match status" value="1"/>
</dbReference>
<dbReference type="EMBL" id="BPQB01000018">
    <property type="protein sequence ID" value="GJE90727.1"/>
    <property type="molecule type" value="Genomic_DNA"/>
</dbReference>
<dbReference type="GO" id="GO:0016652">
    <property type="term" value="F:oxidoreductase activity, acting on NAD(P)H as acceptor"/>
    <property type="evidence" value="ECO:0007669"/>
    <property type="project" value="InterPro"/>
</dbReference>
<comment type="similarity">
    <text evidence="1">Belongs to the aldo/keto reductase family.</text>
</comment>
<feature type="site" description="Lowers pKa of active site Tyr" evidence="6">
    <location>
        <position position="76"/>
    </location>
</feature>
<evidence type="ECO:0000313" key="8">
    <source>
        <dbReference type="EMBL" id="GJE90727.1"/>
    </source>
</evidence>
<organism evidence="8 9">
    <name type="scientific">Phanerochaete sordida</name>
    <dbReference type="NCBI Taxonomy" id="48140"/>
    <lineage>
        <taxon>Eukaryota</taxon>
        <taxon>Fungi</taxon>
        <taxon>Dikarya</taxon>
        <taxon>Basidiomycota</taxon>
        <taxon>Agaricomycotina</taxon>
        <taxon>Agaricomycetes</taxon>
        <taxon>Polyporales</taxon>
        <taxon>Phanerochaetaceae</taxon>
        <taxon>Phanerochaete</taxon>
    </lineage>
</organism>
<dbReference type="InterPro" id="IPR018170">
    <property type="entry name" value="Aldo/ket_reductase_CS"/>
</dbReference>
<evidence type="ECO:0000256" key="2">
    <source>
        <dbReference type="ARBA" id="ARBA00022857"/>
    </source>
</evidence>
<dbReference type="PROSITE" id="PS00062">
    <property type="entry name" value="ALDOKETO_REDUCTASE_2"/>
    <property type="match status" value="1"/>
</dbReference>
<proteinExistence type="inferred from homology"/>
<keyword evidence="2" id="KW-0521">NADP</keyword>
<dbReference type="CDD" id="cd19120">
    <property type="entry name" value="AKR_AKR3C2-3"/>
    <property type="match status" value="1"/>
</dbReference>
<accession>A0A9P3G7K1</accession>
<dbReference type="PANTHER" id="PTHR43827">
    <property type="entry name" value="2,5-DIKETO-D-GLUCONIC ACID REDUCTASE"/>
    <property type="match status" value="1"/>
</dbReference>
<dbReference type="PRINTS" id="PR00069">
    <property type="entry name" value="ALDKETRDTASE"/>
</dbReference>
<dbReference type="PANTHER" id="PTHR43827:SF3">
    <property type="entry name" value="NADP-DEPENDENT OXIDOREDUCTASE DOMAIN-CONTAINING PROTEIN"/>
    <property type="match status" value="1"/>
</dbReference>
<dbReference type="OrthoDB" id="416253at2759"/>
<dbReference type="Pfam" id="PF00248">
    <property type="entry name" value="Aldo_ket_red"/>
    <property type="match status" value="1"/>
</dbReference>
<evidence type="ECO:0000259" key="7">
    <source>
        <dbReference type="Pfam" id="PF00248"/>
    </source>
</evidence>
<evidence type="ECO:0000256" key="6">
    <source>
        <dbReference type="PIRSR" id="PIRSR000097-3"/>
    </source>
</evidence>
<dbReference type="InterPro" id="IPR020471">
    <property type="entry name" value="AKR"/>
</dbReference>
<evidence type="ECO:0000256" key="1">
    <source>
        <dbReference type="ARBA" id="ARBA00007905"/>
    </source>
</evidence>
<dbReference type="AlphaFoldDB" id="A0A9P3G7K1"/>
<feature type="binding site" evidence="5">
    <location>
        <position position="108"/>
    </location>
    <ligand>
        <name>substrate</name>
    </ligand>
</feature>
<evidence type="ECO:0000313" key="9">
    <source>
        <dbReference type="Proteomes" id="UP000703269"/>
    </source>
</evidence>
<dbReference type="PIRSF" id="PIRSF000097">
    <property type="entry name" value="AKR"/>
    <property type="match status" value="1"/>
</dbReference>
<dbReference type="InterPro" id="IPR036812">
    <property type="entry name" value="NAD(P)_OxRdtase_dom_sf"/>
</dbReference>
<dbReference type="SUPFAM" id="SSF51430">
    <property type="entry name" value="NAD(P)-linked oxidoreductase"/>
    <property type="match status" value="1"/>
</dbReference>
<evidence type="ECO:0000256" key="5">
    <source>
        <dbReference type="PIRSR" id="PIRSR000097-2"/>
    </source>
</evidence>